<feature type="compositionally biased region" description="Polar residues" evidence="2">
    <location>
        <begin position="227"/>
        <end position="253"/>
    </location>
</feature>
<feature type="compositionally biased region" description="Basic and acidic residues" evidence="2">
    <location>
        <begin position="2531"/>
        <end position="2540"/>
    </location>
</feature>
<feature type="region of interest" description="Disordered" evidence="2">
    <location>
        <begin position="398"/>
        <end position="432"/>
    </location>
</feature>
<dbReference type="EMBL" id="JADGIZ020000002">
    <property type="protein sequence ID" value="KAL2919693.1"/>
    <property type="molecule type" value="Genomic_DNA"/>
</dbReference>
<feature type="region of interest" description="Disordered" evidence="2">
    <location>
        <begin position="1700"/>
        <end position="1734"/>
    </location>
</feature>
<organism evidence="3 4">
    <name type="scientific">Polyrhizophydium stewartii</name>
    <dbReference type="NCBI Taxonomy" id="2732419"/>
    <lineage>
        <taxon>Eukaryota</taxon>
        <taxon>Fungi</taxon>
        <taxon>Fungi incertae sedis</taxon>
        <taxon>Chytridiomycota</taxon>
        <taxon>Chytridiomycota incertae sedis</taxon>
        <taxon>Chytridiomycetes</taxon>
        <taxon>Rhizophydiales</taxon>
        <taxon>Rhizophydiales incertae sedis</taxon>
        <taxon>Polyrhizophydium</taxon>
    </lineage>
</organism>
<feature type="compositionally biased region" description="Low complexity" evidence="2">
    <location>
        <begin position="468"/>
        <end position="494"/>
    </location>
</feature>
<feature type="region of interest" description="Disordered" evidence="2">
    <location>
        <begin position="1598"/>
        <end position="1623"/>
    </location>
</feature>
<keyword evidence="4" id="KW-1185">Reference proteome</keyword>
<feature type="compositionally biased region" description="Acidic residues" evidence="2">
    <location>
        <begin position="951"/>
        <end position="960"/>
    </location>
</feature>
<feature type="region of interest" description="Disordered" evidence="2">
    <location>
        <begin position="984"/>
        <end position="1042"/>
    </location>
</feature>
<feature type="region of interest" description="Disordered" evidence="2">
    <location>
        <begin position="447"/>
        <end position="494"/>
    </location>
</feature>
<feature type="compositionally biased region" description="Low complexity" evidence="2">
    <location>
        <begin position="1785"/>
        <end position="1794"/>
    </location>
</feature>
<feature type="region of interest" description="Disordered" evidence="2">
    <location>
        <begin position="1"/>
        <end position="27"/>
    </location>
</feature>
<feature type="coiled-coil region" evidence="1">
    <location>
        <begin position="1797"/>
        <end position="1871"/>
    </location>
</feature>
<sequence length="2780" mass="294176">MRSPLVAPAGPRERHITPARRAPAPTPGSVRVLHGGVAPVLLGGHPAAAPHRQVAVVPAVGSHGAHVLVPALPASRARPLAHKRAVVAMDASPLVKVRNRVGGSVVRLGARVADDACSHPNTPAQVSNTLIRQSALTPSPRFPAAAEPLAPQAHTHRQKIRKSPTSPPLKAPTAKKPRPSTAATASKPLPPPSQPSQKPDEARLRQLQSLLLEHHRHHREPYPASKPSGQAHKSASKASAITDQPTSAVQPLSAQAAAEPAAIESRGSDLDPAHKPTTPSKPPMSSKSLHEVSENNSPNRAADARDAQRLAQEKARRDKAREYMKEKRARDKLREKQLAEESQRRQERIAEDLRKIEIQRRKQRESVAKRAVRVVAPDEGESATLAVAAVVLEPSAPTMAPAAPADPHVAAASIESSHPKDVAQTSQQPPMSSIVQESIVATLAAEHPHPSQDIHQAGLPPLPPLPQLPVKAAPAVDKTAAASVKHQSAPAASHPAQAIMSKDIDAQPVSSTATPIPQPLALPTGMDFSTTFEATLLEQQARSAPTRAPEPQHAAPVSTQPPQNVEQILKLERLLENTQHLKERLNLRASQSRLAELSELDSFADDESEDTTHAAEQASLKQVGVVHAQMPATLARDVANAPSAPIQSGVLAAPAVPPAPGVKEATDGSIAAHADAVGVDSLAAFSVRNVQKAARERAAIVIQTFFRRYAGPSMRRRQVPTASTSSRGSPEPGEQSAVARALTVMSTSAGQHPNHADVPLLPTPQAARAPSQPVQSQIGSATHKVQLPMPRQSLAAVSEDGETPAVEWDFGYLTRPPQQHDDLAMLSLFARRISTGAEVWNQDDAETNEAQAHAARPQRVESGVQVEPDSPVLPADHGASSASNHEPHDLRVAAADAKPAGLQADLSRAFDDVELSDDLDSSSDLPISVVQIGAGAASSAEVSATGPAMDEYSESFEDADSASAAIQAHPPVSAKRSPVAHPAVLPMNSASPAEPEAKPNVQTEPMPRPRASTPPPRPAAARTAVDSRAELMDHPDGRLTPNSLSRKLEADIQLLVALQEADVQITELDKNRSVARAQGEQAALMQLLRERQRQHELDLERARAEGMLAAARAATSSADAATTILNSMATRFDQALPVRPSETPSRAQGTGNLESRERRSSYTESFASISSLGAGREPLETPAYHDALSPAAQRAIDIADSVLDSVAPRDAGPIGASDSISELIEQADAAELGYNHRRGETSASVADEIEEMIRGSDTRSRQASPELAHADDFLHTDQIYTEHGGSGVLPDDLSRRSRRARAAARSNIALIRQFVGTTGSSSRSSPGTPKWTEELERSVLQKLMSDKAAIDRFRQFERADADRHAGKAASRRTQKTDKQTRRSANDGGARRREAPLREPKIMRHAGERGRRRAPQHHDDDTSSVSHDISESLDIVSTNDDVSEVTSEAVACDDAADTVSDDIAESFSETGSSFIDEDIAEEASAGREPTVPSGTGAADALALPKQEPRPAASPYDAGTPTPRTTSSTASLNDLDLKLKFAAMKVDTSRKEAHQQELRLKRESVKELLAQRRKMEELHLQNHSIRQELREDLEEVLRPLPKLPSKSPVPNAKASAPAASAKASISEDIASEYDASNADSIAEDIQISAALDNGDDSIAESLPMDHVANDKSVSSSINESLRRASDDVSSIAEALPSAISRENGSVAAPNASEHGQSAPTDAYSFDDVSSIHGPPLVPQHAALADYETPYPVRAPEQQPGLSGTRQEPSGSIDFAGQSHRQADSESQHSSFISESQASFNAAKDAIAEGEKRVAALKKQIAQRQIELQEKARRQQELLAQKIQKQEMALQRKLKALESQAAQIEREVRETERSIAEAASPIESASPPPGQAVSPAGLAVFANPPVSPAVRLLPEAEAAAPKPQRTSSPNISAAIPAAQLPAPIAASVAQVEFDYDDESFAELSIKENISSAAPGLASSTSLALEPQAAIQAPSNIGRRAESETEAPPQIATSAPHDEISEIDEDIPADSDSVADTDEPPLPASPQTREAVEIASDKDAAAPVAATLTHQLPEPERAALVLEQPVPAAESSALPVTPTDSLETAKQLHLPESTPAHAATAPAEPPIAPDSVAPVATAQDSHASISEDIVEDVPGDDTDGAGDKSQEPDEDRSALQQPSPAAKPEEDLASLLDSLSEISGLAPPAIPATSHSPAADVAAVAAPLTLPIDTADAETREAPIDEAGGAYDSDSFVTMDEPLSTRSIPDARHSEPPRVQAAHEPTLAGLLQDAAPLAAPDASATGIADTPSHALDVSQLTQPADPDVAMPSVPPVVDASLPSVQEVPDYIAGVFAQDISPDLDKTLAEPAATLPLSIPVQDGAVRQPQPETTMPAQDAQPSVSPCAFPTPQLAAHTAESVSSHASFEPSAGTGLLAPEKTATAEVATPPLSAHETQSVADALVVSDVPQPEHIHELSEPSDQPSLAEERTKYSQETIDAVAAMIFEDLVQSSLANARSTTTAKTEAVANIMSALRPDASDAHSHHIEPPSPGLPTASPAVANVNNEKPKATEHETAKSETAEVKAAMDAQPKLPLDPSPPAPTSADGIGSMVDQLLLLADPPPPGLSGYAQPPFLSEAVLDQIQDTEDPVLRDVGLLVFEATNEAIAMQFKAHQAYEHPLRPLIRQQSLRPRPVPAHALFSAVRKAVVDEWAGYSDIHQENLDALLIREVKESEKAWRSTDLVEAQIKLEIEAQLWDSLLEDTAVTVDRVVALKAAAARSAHWRHLD</sequence>
<gene>
    <name evidence="3" type="ORF">HK105_200607</name>
</gene>
<accession>A0ABR4NJI7</accession>
<feature type="compositionally biased region" description="Polar residues" evidence="2">
    <location>
        <begin position="423"/>
        <end position="432"/>
    </location>
</feature>
<name>A0ABR4NJI7_9FUNG</name>
<feature type="compositionally biased region" description="Low complexity" evidence="2">
    <location>
        <begin position="398"/>
        <end position="412"/>
    </location>
</feature>
<feature type="compositionally biased region" description="Basic and acidic residues" evidence="2">
    <location>
        <begin position="2157"/>
        <end position="2169"/>
    </location>
</feature>
<feature type="region of interest" description="Disordered" evidence="2">
    <location>
        <begin position="140"/>
        <end position="202"/>
    </location>
</feature>
<feature type="region of interest" description="Disordered" evidence="2">
    <location>
        <begin position="1506"/>
        <end position="1529"/>
    </location>
</feature>
<evidence type="ECO:0000313" key="3">
    <source>
        <dbReference type="EMBL" id="KAL2919693.1"/>
    </source>
</evidence>
<feature type="compositionally biased region" description="Polar residues" evidence="2">
    <location>
        <begin position="1757"/>
        <end position="1767"/>
    </location>
</feature>
<feature type="compositionally biased region" description="Acidic residues" evidence="2">
    <location>
        <begin position="2144"/>
        <end position="2156"/>
    </location>
</feature>
<feature type="region of interest" description="Disordered" evidence="2">
    <location>
        <begin position="217"/>
        <end position="347"/>
    </location>
</feature>
<feature type="compositionally biased region" description="Pro residues" evidence="2">
    <location>
        <begin position="1006"/>
        <end position="1018"/>
    </location>
</feature>
<feature type="region of interest" description="Disordered" evidence="2">
    <location>
        <begin position="2378"/>
        <end position="2426"/>
    </location>
</feature>
<protein>
    <submittedName>
        <fullName evidence="3">Uncharacterized protein</fullName>
    </submittedName>
</protein>
<evidence type="ECO:0000256" key="1">
    <source>
        <dbReference type="SAM" id="Coils"/>
    </source>
</evidence>
<feature type="region of interest" description="Disordered" evidence="2">
    <location>
        <begin position="845"/>
        <end position="886"/>
    </location>
</feature>
<feature type="compositionally biased region" description="Low complexity" evidence="2">
    <location>
        <begin position="937"/>
        <end position="946"/>
    </location>
</feature>
<feature type="compositionally biased region" description="Low complexity" evidence="2">
    <location>
        <begin position="2107"/>
        <end position="2118"/>
    </location>
</feature>
<feature type="compositionally biased region" description="Polar residues" evidence="2">
    <location>
        <begin position="1142"/>
        <end position="1153"/>
    </location>
</feature>
<feature type="compositionally biased region" description="Basic and acidic residues" evidence="2">
    <location>
        <begin position="1025"/>
        <end position="1037"/>
    </location>
</feature>
<feature type="compositionally biased region" description="Acidic residues" evidence="2">
    <location>
        <begin position="2017"/>
        <end position="2035"/>
    </location>
</feature>
<feature type="coiled-coil region" evidence="1">
    <location>
        <begin position="1058"/>
        <end position="1105"/>
    </location>
</feature>
<feature type="region of interest" description="Disordered" evidence="2">
    <location>
        <begin position="540"/>
        <end position="563"/>
    </location>
</feature>
<dbReference type="Proteomes" id="UP001527925">
    <property type="component" value="Unassembled WGS sequence"/>
</dbReference>
<reference evidence="3 4" key="1">
    <citation type="submission" date="2023-09" db="EMBL/GenBank/DDBJ databases">
        <title>Pangenome analysis of Batrachochytrium dendrobatidis and related Chytrids.</title>
        <authorList>
            <person name="Yacoub M.N."/>
            <person name="Stajich J.E."/>
            <person name="James T.Y."/>
        </authorList>
    </citation>
    <scope>NUCLEOTIDE SEQUENCE [LARGE SCALE GENOMIC DNA]</scope>
    <source>
        <strain evidence="3 4">JEL0888</strain>
    </source>
</reference>
<feature type="compositionally biased region" description="Basic and acidic residues" evidence="2">
    <location>
        <begin position="302"/>
        <end position="347"/>
    </location>
</feature>
<evidence type="ECO:0000256" key="2">
    <source>
        <dbReference type="SAM" id="MobiDB-lite"/>
    </source>
</evidence>
<feature type="region of interest" description="Disordered" evidence="2">
    <location>
        <begin position="713"/>
        <end position="772"/>
    </location>
</feature>
<feature type="region of interest" description="Disordered" evidence="2">
    <location>
        <begin position="1359"/>
        <end position="1430"/>
    </location>
</feature>
<feature type="compositionally biased region" description="Basic and acidic residues" evidence="2">
    <location>
        <begin position="1374"/>
        <end position="1408"/>
    </location>
</feature>
<comment type="caution">
    <text evidence="3">The sequence shown here is derived from an EMBL/GenBank/DDBJ whole genome shotgun (WGS) entry which is preliminary data.</text>
</comment>
<feature type="region of interest" description="Disordered" evidence="2">
    <location>
        <begin position="1989"/>
        <end position="2191"/>
    </location>
</feature>
<feature type="region of interest" description="Disordered" evidence="2">
    <location>
        <begin position="2226"/>
        <end position="2273"/>
    </location>
</feature>
<feature type="region of interest" description="Disordered" evidence="2">
    <location>
        <begin position="2464"/>
        <end position="2483"/>
    </location>
</feature>
<feature type="region of interest" description="Disordered" evidence="2">
    <location>
        <begin position="1656"/>
        <end position="1685"/>
    </location>
</feature>
<keyword evidence="1" id="KW-0175">Coiled coil</keyword>
<feature type="compositionally biased region" description="Basic and acidic residues" evidence="2">
    <location>
        <begin position="2046"/>
        <end position="2056"/>
    </location>
</feature>
<feature type="region of interest" description="Disordered" evidence="2">
    <location>
        <begin position="2531"/>
        <end position="2599"/>
    </location>
</feature>
<feature type="compositionally biased region" description="Low complexity" evidence="2">
    <location>
        <begin position="1518"/>
        <end position="1527"/>
    </location>
</feature>
<feature type="compositionally biased region" description="Polar residues" evidence="2">
    <location>
        <begin position="2381"/>
        <end position="2395"/>
    </location>
</feature>
<feature type="region of interest" description="Disordered" evidence="2">
    <location>
        <begin position="1749"/>
        <end position="1794"/>
    </location>
</feature>
<proteinExistence type="predicted"/>
<feature type="compositionally biased region" description="Basic and acidic residues" evidence="2">
    <location>
        <begin position="2559"/>
        <end position="2575"/>
    </location>
</feature>
<feature type="region of interest" description="Disordered" evidence="2">
    <location>
        <begin position="1136"/>
        <end position="1164"/>
    </location>
</feature>
<feature type="region of interest" description="Disordered" evidence="2">
    <location>
        <begin position="937"/>
        <end position="963"/>
    </location>
</feature>
<feature type="coiled-coil region" evidence="1">
    <location>
        <begin position="1549"/>
        <end position="1593"/>
    </location>
</feature>
<feature type="compositionally biased region" description="Low complexity" evidence="2">
    <location>
        <begin position="275"/>
        <end position="287"/>
    </location>
</feature>
<evidence type="ECO:0000313" key="4">
    <source>
        <dbReference type="Proteomes" id="UP001527925"/>
    </source>
</evidence>